<proteinExistence type="predicted"/>
<keyword evidence="1" id="KW-0694">RNA-binding</keyword>
<gene>
    <name evidence="3" type="ORF">O181_094217</name>
</gene>
<evidence type="ECO:0000256" key="1">
    <source>
        <dbReference type="ARBA" id="ARBA00022884"/>
    </source>
</evidence>
<evidence type="ECO:0000259" key="2">
    <source>
        <dbReference type="PROSITE" id="PS50994"/>
    </source>
</evidence>
<dbReference type="InterPro" id="IPR036397">
    <property type="entry name" value="RNaseH_sf"/>
</dbReference>
<dbReference type="InterPro" id="IPR041588">
    <property type="entry name" value="Integrase_H2C2"/>
</dbReference>
<dbReference type="PANTHER" id="PTHR37984">
    <property type="entry name" value="PROTEIN CBG26694"/>
    <property type="match status" value="1"/>
</dbReference>
<dbReference type="EMBL" id="AVOT02061206">
    <property type="protein sequence ID" value="MBW0554502.1"/>
    <property type="molecule type" value="Genomic_DNA"/>
</dbReference>
<comment type="caution">
    <text evidence="3">The sequence shown here is derived from an EMBL/GenBank/DDBJ whole genome shotgun (WGS) entry which is preliminary data.</text>
</comment>
<dbReference type="InterPro" id="IPR012337">
    <property type="entry name" value="RNaseH-like_sf"/>
</dbReference>
<dbReference type="Gene3D" id="3.30.420.10">
    <property type="entry name" value="Ribonuclease H-like superfamily/Ribonuclease H"/>
    <property type="match status" value="1"/>
</dbReference>
<dbReference type="InterPro" id="IPR001584">
    <property type="entry name" value="Integrase_cat-core"/>
</dbReference>
<dbReference type="Pfam" id="PF17921">
    <property type="entry name" value="Integrase_H2C2"/>
    <property type="match status" value="1"/>
</dbReference>
<reference evidence="3" key="1">
    <citation type="submission" date="2021-03" db="EMBL/GenBank/DDBJ databases">
        <title>Draft genome sequence of rust myrtle Austropuccinia psidii MF-1, a brazilian biotype.</title>
        <authorList>
            <person name="Quecine M.C."/>
            <person name="Pachon D.M.R."/>
            <person name="Bonatelli M.L."/>
            <person name="Correr F.H."/>
            <person name="Franceschini L.M."/>
            <person name="Leite T.F."/>
            <person name="Margarido G.R.A."/>
            <person name="Almeida C.A."/>
            <person name="Ferrarezi J.A."/>
            <person name="Labate C.A."/>
        </authorList>
    </citation>
    <scope>NUCLEOTIDE SEQUENCE</scope>
    <source>
        <strain evidence="3">MF-1</strain>
    </source>
</reference>
<organism evidence="3 4">
    <name type="scientific">Austropuccinia psidii MF-1</name>
    <dbReference type="NCBI Taxonomy" id="1389203"/>
    <lineage>
        <taxon>Eukaryota</taxon>
        <taxon>Fungi</taxon>
        <taxon>Dikarya</taxon>
        <taxon>Basidiomycota</taxon>
        <taxon>Pucciniomycotina</taxon>
        <taxon>Pucciniomycetes</taxon>
        <taxon>Pucciniales</taxon>
        <taxon>Sphaerophragmiaceae</taxon>
        <taxon>Austropuccinia</taxon>
    </lineage>
</organism>
<dbReference type="InterPro" id="IPR050951">
    <property type="entry name" value="Retrovirus_Pol_polyprotein"/>
</dbReference>
<dbReference type="OrthoDB" id="2595244at2759"/>
<feature type="domain" description="Integrase catalytic" evidence="2">
    <location>
        <begin position="193"/>
        <end position="363"/>
    </location>
</feature>
<dbReference type="PROSITE" id="PS50994">
    <property type="entry name" value="INTEGRASE"/>
    <property type="match status" value="1"/>
</dbReference>
<dbReference type="AlphaFoldDB" id="A0A9Q3J2I7"/>
<dbReference type="PANTHER" id="PTHR37984:SF5">
    <property type="entry name" value="PROTEIN NYNRIN-LIKE"/>
    <property type="match status" value="1"/>
</dbReference>
<accession>A0A9Q3J2I7</accession>
<keyword evidence="4" id="KW-1185">Reference proteome</keyword>
<dbReference type="GO" id="GO:0003723">
    <property type="term" value="F:RNA binding"/>
    <property type="evidence" value="ECO:0007669"/>
    <property type="project" value="UniProtKB-KW"/>
</dbReference>
<dbReference type="SUPFAM" id="SSF53098">
    <property type="entry name" value="Ribonuclease H-like"/>
    <property type="match status" value="1"/>
</dbReference>
<evidence type="ECO:0000313" key="3">
    <source>
        <dbReference type="EMBL" id="MBW0554502.1"/>
    </source>
</evidence>
<protein>
    <recommendedName>
        <fullName evidence="2">Integrase catalytic domain-containing protein</fullName>
    </recommendedName>
</protein>
<sequence>MAIVHKSGNIHKNADGLSRWALPNTPDNPAYVPTGAEPQIPIEGINITDVGTEFFEEVRESYKLDKNCHILTSLLDKDCKDAALANYLDDIWKKSYDNGRFHLFDSILYHRSEHTCVMVLCSRMLINTILLECHDNIYSGHLSEDRTMERIKTCAWWPSWRKDVIEYCHSCDRCQKANKATGKRFGLMIHIQEPSTPWEVVHMDWVTALPPGGDKSYNACLVIGDRYSKTPIFLPCHKDDTAIDKALLIWNRAISHTGLFKNIISDRDPKFTSALWTNLRMLVGTKLSYPTAYHPQTDGLAEKMIQTLEDMIRIFCAYGLELKDSDGFNYDQCTLKPALELAYKTCIHASTGKTPSMLEKGWNHKLPVDTLKKYLVDINPTASSFKLLLDKVRHNANQSMNDAFEYAKQKWDKSNKAPEFKVGDLILLSTLNFNNIKGPKRFKNSFSGPFTIKSLHGTNALQVELSGELEKKHPAFPVSLVKNYTSSDKVLFPL</sequence>
<evidence type="ECO:0000313" key="4">
    <source>
        <dbReference type="Proteomes" id="UP000765509"/>
    </source>
</evidence>
<dbReference type="GO" id="GO:0005634">
    <property type="term" value="C:nucleus"/>
    <property type="evidence" value="ECO:0007669"/>
    <property type="project" value="UniProtKB-ARBA"/>
</dbReference>
<dbReference type="GO" id="GO:0015074">
    <property type="term" value="P:DNA integration"/>
    <property type="evidence" value="ECO:0007669"/>
    <property type="project" value="InterPro"/>
</dbReference>
<dbReference type="Gene3D" id="1.10.340.70">
    <property type="match status" value="1"/>
</dbReference>
<name>A0A9Q3J2I7_9BASI</name>
<dbReference type="Proteomes" id="UP000765509">
    <property type="component" value="Unassembled WGS sequence"/>
</dbReference>